<dbReference type="SUPFAM" id="SSF52172">
    <property type="entry name" value="CheY-like"/>
    <property type="match status" value="1"/>
</dbReference>
<dbReference type="AlphaFoldDB" id="A0A9Q6LPF6"/>
<evidence type="ECO:0000313" key="1">
    <source>
        <dbReference type="EMBL" id="QGO06764.1"/>
    </source>
</evidence>
<dbReference type="EMBL" id="CP038908">
    <property type="protein sequence ID" value="QGO06764.1"/>
    <property type="molecule type" value="Genomic_DNA"/>
</dbReference>
<keyword evidence="2" id="KW-1185">Reference proteome</keyword>
<accession>A0A9Q6LPF6</accession>
<dbReference type="Proteomes" id="UP000422232">
    <property type="component" value="Chromosome"/>
</dbReference>
<dbReference type="RefSeq" id="WP_230383291.1">
    <property type="nucleotide sequence ID" value="NZ_CP012413.1"/>
</dbReference>
<dbReference type="GO" id="GO:0000160">
    <property type="term" value="P:phosphorelay signal transduction system"/>
    <property type="evidence" value="ECO:0007669"/>
    <property type="project" value="InterPro"/>
</dbReference>
<dbReference type="Pfam" id="PF00072">
    <property type="entry name" value="Response_reg"/>
    <property type="match status" value="1"/>
</dbReference>
<keyword evidence="1" id="KW-0645">Protease</keyword>
<gene>
    <name evidence="1" type="primary">degU</name>
    <name evidence="1" type="ORF">Psal009_02691</name>
</gene>
<reference evidence="1 2" key="1">
    <citation type="submission" date="2019-04" db="EMBL/GenBank/DDBJ databases">
        <title>Complete genome sequencing of Piscirickettsia salmonis strain Psal-009.</title>
        <authorList>
            <person name="Schober I."/>
            <person name="Bunk B."/>
            <person name="Sproer C."/>
            <person name="Carril G.P."/>
            <person name="Riedel T."/>
            <person name="Flores-Herrera P.A."/>
            <person name="Nourdin-Galindo G."/>
            <person name="Marshall S.H."/>
            <person name="Overmann J."/>
        </authorList>
    </citation>
    <scope>NUCLEOTIDE SEQUENCE [LARGE SCALE GENOMIC DNA]</scope>
    <source>
        <strain evidence="1 2">Psal-009</strain>
    </source>
</reference>
<dbReference type="Gene3D" id="3.40.50.2300">
    <property type="match status" value="1"/>
</dbReference>
<dbReference type="GO" id="GO:0006508">
    <property type="term" value="P:proteolysis"/>
    <property type="evidence" value="ECO:0007669"/>
    <property type="project" value="UniProtKB-KW"/>
</dbReference>
<evidence type="ECO:0000313" key="2">
    <source>
        <dbReference type="Proteomes" id="UP000422232"/>
    </source>
</evidence>
<dbReference type="GO" id="GO:0008233">
    <property type="term" value="F:peptidase activity"/>
    <property type="evidence" value="ECO:0007669"/>
    <property type="project" value="UniProtKB-KW"/>
</dbReference>
<proteinExistence type="predicted"/>
<dbReference type="InterPro" id="IPR011006">
    <property type="entry name" value="CheY-like_superfamily"/>
</dbReference>
<dbReference type="InterPro" id="IPR001789">
    <property type="entry name" value="Sig_transdc_resp-reg_receiver"/>
</dbReference>
<name>A0A9Q6LPF6_PISSA</name>
<organism evidence="1 2">
    <name type="scientific">Piscirickettsia salmonis</name>
    <dbReference type="NCBI Taxonomy" id="1238"/>
    <lineage>
        <taxon>Bacteria</taxon>
        <taxon>Pseudomonadati</taxon>
        <taxon>Pseudomonadota</taxon>
        <taxon>Gammaproteobacteria</taxon>
        <taxon>Thiotrichales</taxon>
        <taxon>Piscirickettsiaceae</taxon>
        <taxon>Piscirickettsia</taxon>
    </lineage>
</organism>
<protein>
    <submittedName>
        <fullName evidence="1">Protease production enhancer protein</fullName>
    </submittedName>
</protein>
<sequence length="139" mass="15397">MPYNVMIIDDDLKQDQPCLHQALDNSDFVIVAEGSNVEDIAPLEQKYHPDILILNIQMRRVALDIIKEILEIYPNQLIVVSAESDSDDYIEKAMGVGAVGYFVHKHTVAASHGVLSTGCVGRGRFGFLAERSCERPLGL</sequence>
<keyword evidence="1" id="KW-0378">Hydrolase</keyword>